<evidence type="ECO:0000259" key="10">
    <source>
        <dbReference type="PROSITE" id="PS50893"/>
    </source>
</evidence>
<dbReference type="InterPro" id="IPR011527">
    <property type="entry name" value="ABC1_TM_dom"/>
</dbReference>
<dbReference type="Gene3D" id="1.20.1560.10">
    <property type="entry name" value="ABC transporter type 1, transmembrane domain"/>
    <property type="match status" value="1"/>
</dbReference>
<dbReference type="InterPro" id="IPR027417">
    <property type="entry name" value="P-loop_NTPase"/>
</dbReference>
<comment type="caution">
    <text evidence="12">The sequence shown here is derived from an EMBL/GenBank/DDBJ whole genome shotgun (WGS) entry which is preliminary data.</text>
</comment>
<feature type="transmembrane region" description="Helical" evidence="9">
    <location>
        <begin position="196"/>
        <end position="215"/>
    </location>
</feature>
<evidence type="ECO:0000256" key="9">
    <source>
        <dbReference type="SAM" id="Phobius"/>
    </source>
</evidence>
<evidence type="ECO:0000256" key="2">
    <source>
        <dbReference type="ARBA" id="ARBA00022448"/>
    </source>
</evidence>
<keyword evidence="4 9" id="KW-0812">Transmembrane</keyword>
<evidence type="ECO:0000256" key="8">
    <source>
        <dbReference type="ARBA" id="ARBA00023136"/>
    </source>
</evidence>
<dbReference type="GO" id="GO:0005524">
    <property type="term" value="F:ATP binding"/>
    <property type="evidence" value="ECO:0007669"/>
    <property type="project" value="UniProtKB-KW"/>
</dbReference>
<dbReference type="Pfam" id="PF00664">
    <property type="entry name" value="ABC_membrane"/>
    <property type="match status" value="1"/>
</dbReference>
<proteinExistence type="predicted"/>
<dbReference type="InterPro" id="IPR036640">
    <property type="entry name" value="ABC1_TM_sf"/>
</dbReference>
<evidence type="ECO:0000256" key="4">
    <source>
        <dbReference type="ARBA" id="ARBA00022692"/>
    </source>
</evidence>
<protein>
    <submittedName>
        <fullName evidence="12">ABC transporter ATP-binding protein/permease</fullName>
    </submittedName>
</protein>
<dbReference type="EMBL" id="JAHHHD010000045">
    <property type="protein sequence ID" value="MBW4661787.1"/>
    <property type="molecule type" value="Genomic_DNA"/>
</dbReference>
<gene>
    <name evidence="12" type="ORF">KME15_24220</name>
</gene>
<dbReference type="Pfam" id="PF00005">
    <property type="entry name" value="ABC_tran"/>
    <property type="match status" value="1"/>
</dbReference>
<evidence type="ECO:0000256" key="3">
    <source>
        <dbReference type="ARBA" id="ARBA00022475"/>
    </source>
</evidence>
<sequence length="625" mass="67874">MNSESTPAKRQRPKDIKAALPGLRRIVERFSPQIRKQGALLTFSVIGLFVEVLARLLEPWPLKLIFDNIIVPGASATPSSIPWLSNVEPNMLLIGSALAIIGVASIQAGAAYISMVGMSLAASRIVTEIRATLYAHLQQLSLSFHYRAKGGDLITRITSDIDRLRDVTVTAAVPLFVNLVTLVGMVGVMFFMDWELALIAVAIFPIFIISTVKITKRIHSIARQQRKREGAMAATAAEAMGAIKVVQALSLESMLEDMFSKENEKSLEEVARTQQLSAGLQRTVELLVSVATALVLWRGVHLVMQGSATAGDLLVFINYLKTAYRPTRQLAKQMAMISKATASGERIIDLLDVVPDIRDRKGAIAAPPFRGGVKFKNISFAYEPEKLILQDLSFEVKPGQRVALVGASGGGKSTLVSLLLRLYDPTAGQIQIDGRDLRDYKVASLRQQISVVLQDSILFGVSVRDNIAYGSLGASNAQIEAAAQLANAHDFITALPQGYDTLLGERGATLSGGQRQRIAIARAAIRKAPIIILDEPTVGLDNENEQAVTEALRRLAQGSTTFLITHDLRAATDADLICYVEAGKILESGTHLELLRLGKRYSALYQIQNAIGDQLSQKNPLAQKP</sequence>
<keyword evidence="3" id="KW-1003">Cell membrane</keyword>
<keyword evidence="5" id="KW-0547">Nucleotide-binding</keyword>
<reference evidence="12" key="1">
    <citation type="submission" date="2021-05" db="EMBL/GenBank/DDBJ databases">
        <authorList>
            <person name="Pietrasiak N."/>
            <person name="Ward R."/>
            <person name="Stajich J.E."/>
            <person name="Kurbessoian T."/>
        </authorList>
    </citation>
    <scope>NUCLEOTIDE SEQUENCE</scope>
    <source>
        <strain evidence="12">UHER 2000/2452</strain>
    </source>
</reference>
<dbReference type="SUPFAM" id="SSF52540">
    <property type="entry name" value="P-loop containing nucleoside triphosphate hydrolases"/>
    <property type="match status" value="1"/>
</dbReference>
<feature type="transmembrane region" description="Helical" evidence="9">
    <location>
        <begin position="167"/>
        <end position="190"/>
    </location>
</feature>
<evidence type="ECO:0000256" key="7">
    <source>
        <dbReference type="ARBA" id="ARBA00022989"/>
    </source>
</evidence>
<dbReference type="InterPro" id="IPR017871">
    <property type="entry name" value="ABC_transporter-like_CS"/>
</dbReference>
<feature type="domain" description="ABC transporter" evidence="10">
    <location>
        <begin position="373"/>
        <end position="607"/>
    </location>
</feature>
<dbReference type="InterPro" id="IPR003593">
    <property type="entry name" value="AAA+_ATPase"/>
</dbReference>
<evidence type="ECO:0000256" key="1">
    <source>
        <dbReference type="ARBA" id="ARBA00004651"/>
    </source>
</evidence>
<dbReference type="PROSITE" id="PS50893">
    <property type="entry name" value="ABC_TRANSPORTER_2"/>
    <property type="match status" value="1"/>
</dbReference>
<dbReference type="AlphaFoldDB" id="A0A951QF65"/>
<feature type="transmembrane region" description="Helical" evidence="9">
    <location>
        <begin position="38"/>
        <end position="57"/>
    </location>
</feature>
<keyword evidence="7 9" id="KW-1133">Transmembrane helix</keyword>
<evidence type="ECO:0000313" key="13">
    <source>
        <dbReference type="Proteomes" id="UP000757435"/>
    </source>
</evidence>
<dbReference type="SUPFAM" id="SSF90123">
    <property type="entry name" value="ABC transporter transmembrane region"/>
    <property type="match status" value="1"/>
</dbReference>
<evidence type="ECO:0000259" key="11">
    <source>
        <dbReference type="PROSITE" id="PS50929"/>
    </source>
</evidence>
<name>A0A951QF65_9CYAN</name>
<keyword evidence="8 9" id="KW-0472">Membrane</keyword>
<dbReference type="SMART" id="SM00382">
    <property type="entry name" value="AAA"/>
    <property type="match status" value="1"/>
</dbReference>
<dbReference type="PANTHER" id="PTHR24221:SF468">
    <property type="entry name" value="ABC TRANSPORTER"/>
    <property type="match status" value="1"/>
</dbReference>
<dbReference type="CDD" id="cd18564">
    <property type="entry name" value="ABC_6TM_exporter_like"/>
    <property type="match status" value="1"/>
</dbReference>
<dbReference type="GO" id="GO:0016887">
    <property type="term" value="F:ATP hydrolysis activity"/>
    <property type="evidence" value="ECO:0007669"/>
    <property type="project" value="InterPro"/>
</dbReference>
<comment type="subcellular location">
    <subcellularLocation>
        <location evidence="1">Cell membrane</location>
        <topology evidence="1">Multi-pass membrane protein</topology>
    </subcellularLocation>
</comment>
<dbReference type="InterPro" id="IPR003439">
    <property type="entry name" value="ABC_transporter-like_ATP-bd"/>
</dbReference>
<dbReference type="GO" id="GO:0140359">
    <property type="term" value="F:ABC-type transporter activity"/>
    <property type="evidence" value="ECO:0007669"/>
    <property type="project" value="InterPro"/>
</dbReference>
<dbReference type="InterPro" id="IPR039421">
    <property type="entry name" value="Type_1_exporter"/>
</dbReference>
<dbReference type="Gene3D" id="3.40.50.300">
    <property type="entry name" value="P-loop containing nucleotide triphosphate hydrolases"/>
    <property type="match status" value="1"/>
</dbReference>
<evidence type="ECO:0000256" key="5">
    <source>
        <dbReference type="ARBA" id="ARBA00022741"/>
    </source>
</evidence>
<dbReference type="Proteomes" id="UP000757435">
    <property type="component" value="Unassembled WGS sequence"/>
</dbReference>
<feature type="transmembrane region" description="Helical" evidence="9">
    <location>
        <begin position="92"/>
        <end position="114"/>
    </location>
</feature>
<accession>A0A951QF65</accession>
<evidence type="ECO:0000256" key="6">
    <source>
        <dbReference type="ARBA" id="ARBA00022840"/>
    </source>
</evidence>
<feature type="domain" description="ABC transmembrane type-1" evidence="11">
    <location>
        <begin position="43"/>
        <end position="339"/>
    </location>
</feature>
<dbReference type="GO" id="GO:0034040">
    <property type="term" value="F:ATPase-coupled lipid transmembrane transporter activity"/>
    <property type="evidence" value="ECO:0007669"/>
    <property type="project" value="TreeGrafter"/>
</dbReference>
<organism evidence="12 13">
    <name type="scientific">Drouetiella hepatica Uher 2000/2452</name>
    <dbReference type="NCBI Taxonomy" id="904376"/>
    <lineage>
        <taxon>Bacteria</taxon>
        <taxon>Bacillati</taxon>
        <taxon>Cyanobacteriota</taxon>
        <taxon>Cyanophyceae</taxon>
        <taxon>Oculatellales</taxon>
        <taxon>Oculatellaceae</taxon>
        <taxon>Drouetiella</taxon>
    </lineage>
</organism>
<reference evidence="12" key="2">
    <citation type="journal article" date="2022" name="Microbiol. Resour. Announc.">
        <title>Metagenome Sequencing to Explore Phylogenomics of Terrestrial Cyanobacteria.</title>
        <authorList>
            <person name="Ward R.D."/>
            <person name="Stajich J.E."/>
            <person name="Johansen J.R."/>
            <person name="Huntemann M."/>
            <person name="Clum A."/>
            <person name="Foster B."/>
            <person name="Foster B."/>
            <person name="Roux S."/>
            <person name="Palaniappan K."/>
            <person name="Varghese N."/>
            <person name="Mukherjee S."/>
            <person name="Reddy T.B.K."/>
            <person name="Daum C."/>
            <person name="Copeland A."/>
            <person name="Chen I.A."/>
            <person name="Ivanova N.N."/>
            <person name="Kyrpides N.C."/>
            <person name="Shapiro N."/>
            <person name="Eloe-Fadrosh E.A."/>
            <person name="Pietrasiak N."/>
        </authorList>
    </citation>
    <scope>NUCLEOTIDE SEQUENCE</scope>
    <source>
        <strain evidence="12">UHER 2000/2452</strain>
    </source>
</reference>
<keyword evidence="6 12" id="KW-0067">ATP-binding</keyword>
<dbReference type="FunFam" id="3.40.50.300:FF:000221">
    <property type="entry name" value="Multidrug ABC transporter ATP-binding protein"/>
    <property type="match status" value="1"/>
</dbReference>
<dbReference type="PROSITE" id="PS00211">
    <property type="entry name" value="ABC_TRANSPORTER_1"/>
    <property type="match status" value="1"/>
</dbReference>
<keyword evidence="2" id="KW-0813">Transport</keyword>
<evidence type="ECO:0000313" key="12">
    <source>
        <dbReference type="EMBL" id="MBW4661787.1"/>
    </source>
</evidence>
<dbReference type="GO" id="GO:0005886">
    <property type="term" value="C:plasma membrane"/>
    <property type="evidence" value="ECO:0007669"/>
    <property type="project" value="UniProtKB-SubCell"/>
</dbReference>
<dbReference type="PANTHER" id="PTHR24221">
    <property type="entry name" value="ATP-BINDING CASSETTE SUB-FAMILY B"/>
    <property type="match status" value="1"/>
</dbReference>
<dbReference type="PROSITE" id="PS50929">
    <property type="entry name" value="ABC_TM1F"/>
    <property type="match status" value="1"/>
</dbReference>